<organism evidence="5 6">
    <name type="scientific">Basidiobolus ranarum</name>
    <dbReference type="NCBI Taxonomy" id="34480"/>
    <lineage>
        <taxon>Eukaryota</taxon>
        <taxon>Fungi</taxon>
        <taxon>Fungi incertae sedis</taxon>
        <taxon>Zoopagomycota</taxon>
        <taxon>Entomophthoromycotina</taxon>
        <taxon>Basidiobolomycetes</taxon>
        <taxon>Basidiobolales</taxon>
        <taxon>Basidiobolaceae</taxon>
        <taxon>Basidiobolus</taxon>
    </lineage>
</organism>
<evidence type="ECO:0000256" key="2">
    <source>
        <dbReference type="ARBA" id="ARBA00022801"/>
    </source>
</evidence>
<protein>
    <recommendedName>
        <fullName evidence="4">Helicase ATP-binding domain-containing protein</fullName>
    </recommendedName>
</protein>
<dbReference type="Gene3D" id="3.40.50.10810">
    <property type="entry name" value="Tandem AAA-ATPase domain"/>
    <property type="match status" value="1"/>
</dbReference>
<dbReference type="EMBL" id="JASJQH010004803">
    <property type="protein sequence ID" value="KAK9753054.1"/>
    <property type="molecule type" value="Genomic_DNA"/>
</dbReference>
<name>A0ABR2WCP8_9FUNG</name>
<dbReference type="PANTHER" id="PTHR45626">
    <property type="entry name" value="TRANSCRIPTION TERMINATION FACTOR 2-RELATED"/>
    <property type="match status" value="1"/>
</dbReference>
<evidence type="ECO:0000256" key="1">
    <source>
        <dbReference type="ARBA" id="ARBA00022741"/>
    </source>
</evidence>
<comment type="caution">
    <text evidence="5">The sequence shown here is derived from an EMBL/GenBank/DDBJ whole genome shotgun (WGS) entry which is preliminary data.</text>
</comment>
<feature type="domain" description="Helicase ATP-binding" evidence="4">
    <location>
        <begin position="309"/>
        <end position="414"/>
    </location>
</feature>
<accession>A0ABR2WCP8</accession>
<evidence type="ECO:0000256" key="3">
    <source>
        <dbReference type="ARBA" id="ARBA00022840"/>
    </source>
</evidence>
<dbReference type="SUPFAM" id="SSF52540">
    <property type="entry name" value="P-loop containing nucleoside triphosphate hydrolases"/>
    <property type="match status" value="1"/>
</dbReference>
<sequence length="414" mass="47214">MSAVSYYELRTKIGPLMITLAEISGRGYSCMAVPPSMKCVIMFGGFSHERLQQRNLTIDWRIGRPNCYIQQFATYSNIGCQTQAIPIFPVNAIRSPIGGNSCAADDARLFVFGGFYLTTLENVDPSVIQVMEFRDDHSQCTVTTIQTSGFLGNPQNMPSARSWATLTHAYDQLFLLGGYQSQQNPTEDSMLKEFYCLNLTSHTWEKLYIHSKICALGTTFIGLVNEFGNLIRYTNDANTSFIYDVDNRMWVYPPDEAQHLSTRQLLGQITDEIGFTANNFSTQSTPLRYLSDLKVQLKDYQKVGVLWLKRTEARYHNVLLADAMGLGKTIQVLSLILETPELRPNLIVVPHGLILNWMEEIMEKTNIPQDDIHLFHGRYRAMRPEDLEQKRIVITTYGTLSIEAIDELRWLEFQ</sequence>
<dbReference type="Pfam" id="PF00176">
    <property type="entry name" value="SNF2-rel_dom"/>
    <property type="match status" value="1"/>
</dbReference>
<dbReference type="InterPro" id="IPR027417">
    <property type="entry name" value="P-loop_NTPase"/>
</dbReference>
<keyword evidence="6" id="KW-1185">Reference proteome</keyword>
<evidence type="ECO:0000259" key="4">
    <source>
        <dbReference type="PROSITE" id="PS51192"/>
    </source>
</evidence>
<dbReference type="InterPro" id="IPR050628">
    <property type="entry name" value="SNF2_RAD54_helicase_TF"/>
</dbReference>
<dbReference type="InterPro" id="IPR014001">
    <property type="entry name" value="Helicase_ATP-bd"/>
</dbReference>
<dbReference type="PROSITE" id="PS51192">
    <property type="entry name" value="HELICASE_ATP_BIND_1"/>
    <property type="match status" value="1"/>
</dbReference>
<gene>
    <name evidence="5" type="ORF">K7432_017989</name>
</gene>
<keyword evidence="3" id="KW-0067">ATP-binding</keyword>
<keyword evidence="2" id="KW-0378">Hydrolase</keyword>
<dbReference type="InterPro" id="IPR015915">
    <property type="entry name" value="Kelch-typ_b-propeller"/>
</dbReference>
<dbReference type="SUPFAM" id="SSF117281">
    <property type="entry name" value="Kelch motif"/>
    <property type="match status" value="1"/>
</dbReference>
<dbReference type="InterPro" id="IPR000330">
    <property type="entry name" value="SNF2_N"/>
</dbReference>
<proteinExistence type="predicted"/>
<evidence type="ECO:0000313" key="5">
    <source>
        <dbReference type="EMBL" id="KAK9753054.1"/>
    </source>
</evidence>
<dbReference type="InterPro" id="IPR038718">
    <property type="entry name" value="SNF2-like_sf"/>
</dbReference>
<dbReference type="Gene3D" id="2.120.10.80">
    <property type="entry name" value="Kelch-type beta propeller"/>
    <property type="match status" value="1"/>
</dbReference>
<keyword evidence="1" id="KW-0547">Nucleotide-binding</keyword>
<evidence type="ECO:0000313" key="6">
    <source>
        <dbReference type="Proteomes" id="UP001479436"/>
    </source>
</evidence>
<reference evidence="5 6" key="1">
    <citation type="submission" date="2023-04" db="EMBL/GenBank/DDBJ databases">
        <title>Genome of Basidiobolus ranarum AG-B5.</title>
        <authorList>
            <person name="Stajich J.E."/>
            <person name="Carter-House D."/>
            <person name="Gryganskyi A."/>
        </authorList>
    </citation>
    <scope>NUCLEOTIDE SEQUENCE [LARGE SCALE GENOMIC DNA]</scope>
    <source>
        <strain evidence="5 6">AG-B5</strain>
    </source>
</reference>
<dbReference type="Proteomes" id="UP001479436">
    <property type="component" value="Unassembled WGS sequence"/>
</dbReference>